<dbReference type="EC" id="3.5.2.9" evidence="2"/>
<dbReference type="PANTHER" id="PTHR30292:SF0">
    <property type="entry name" value="5-OXOPROLINASE SUBUNIT A"/>
    <property type="match status" value="1"/>
</dbReference>
<sequence length="250" mass="27863">MMTLNGDVGENEHSESRLDHLLIPLLDMANIACGFHASTPQLMTDTLQLCVENNVMIGAHPSYDDREGFGRRSVSMPNDELIHLVCYQIGALQSLCHYHNTQVSYFKPHGALYNDMMASPQIMQAMLMLGAKLKLPVMLLATGDSEQHLALAKRLGAELIFEAFADRRYQNNGHLTPRTQSGAVFHQPEQILHQANAIAREQYVITADDHRLSLKADTLCVHGDNMASVQVAQNIRSLLDQAKEAHQNHD</sequence>
<dbReference type="CDD" id="cd10787">
    <property type="entry name" value="LamB_YcsF_like"/>
    <property type="match status" value="1"/>
</dbReference>
<name>A0ABM8ZG16_9VIBR</name>
<comment type="caution">
    <text evidence="2">The sequence shown here is derived from an EMBL/GenBank/DDBJ whole genome shotgun (WGS) entry which is preliminary data.</text>
</comment>
<keyword evidence="2" id="KW-0378">Hydrolase</keyword>
<gene>
    <name evidence="2" type="primary">pxpA3</name>
    <name evidence="2" type="ORF">VHP8226_00788</name>
</gene>
<dbReference type="EMBL" id="CAKLCM010000002">
    <property type="protein sequence ID" value="CAH0525122.1"/>
    <property type="molecule type" value="Genomic_DNA"/>
</dbReference>
<keyword evidence="1" id="KW-0547">Nucleotide-binding</keyword>
<evidence type="ECO:0000313" key="2">
    <source>
        <dbReference type="EMBL" id="CAH0525122.1"/>
    </source>
</evidence>
<dbReference type="NCBIfam" id="NF003816">
    <property type="entry name" value="PRK05406.1-5"/>
    <property type="match status" value="1"/>
</dbReference>
<keyword evidence="3" id="KW-1185">Reference proteome</keyword>
<dbReference type="PANTHER" id="PTHR30292">
    <property type="entry name" value="UNCHARACTERIZED PROTEIN YBGL-RELATED"/>
    <property type="match status" value="1"/>
</dbReference>
<dbReference type="Proteomes" id="UP000838160">
    <property type="component" value="Unassembled WGS sequence"/>
</dbReference>
<dbReference type="Pfam" id="PF03746">
    <property type="entry name" value="LamB_YcsF"/>
    <property type="match status" value="1"/>
</dbReference>
<dbReference type="GO" id="GO:0017168">
    <property type="term" value="F:5-oxoprolinase (ATP-hydrolyzing) activity"/>
    <property type="evidence" value="ECO:0007669"/>
    <property type="project" value="UniProtKB-EC"/>
</dbReference>
<dbReference type="InterPro" id="IPR005501">
    <property type="entry name" value="LamB/YcsF/PxpA-like"/>
</dbReference>
<dbReference type="SUPFAM" id="SSF88713">
    <property type="entry name" value="Glycoside hydrolase/deacetylase"/>
    <property type="match status" value="1"/>
</dbReference>
<dbReference type="Gene3D" id="3.20.20.370">
    <property type="entry name" value="Glycoside hydrolase/deacetylase"/>
    <property type="match status" value="1"/>
</dbReference>
<evidence type="ECO:0000256" key="1">
    <source>
        <dbReference type="ARBA" id="ARBA00022741"/>
    </source>
</evidence>
<reference evidence="2" key="1">
    <citation type="submission" date="2021-12" db="EMBL/GenBank/DDBJ databases">
        <authorList>
            <person name="Rodrigo-Torres L."/>
            <person name="Arahal R. D."/>
            <person name="Lucena T."/>
        </authorList>
    </citation>
    <scope>NUCLEOTIDE SEQUENCE</scope>
    <source>
        <strain evidence="2">CECT 8226</strain>
    </source>
</reference>
<accession>A0ABM8ZG16</accession>
<organism evidence="2 3">
    <name type="scientific">Vibrio hippocampi</name>
    <dbReference type="NCBI Taxonomy" id="654686"/>
    <lineage>
        <taxon>Bacteria</taxon>
        <taxon>Pseudomonadati</taxon>
        <taxon>Pseudomonadota</taxon>
        <taxon>Gammaproteobacteria</taxon>
        <taxon>Vibrionales</taxon>
        <taxon>Vibrionaceae</taxon>
        <taxon>Vibrio</taxon>
    </lineage>
</organism>
<dbReference type="NCBIfam" id="NF003814">
    <property type="entry name" value="PRK05406.1-3"/>
    <property type="match status" value="1"/>
</dbReference>
<dbReference type="InterPro" id="IPR011330">
    <property type="entry name" value="Glyco_hydro/deAcase_b/a-brl"/>
</dbReference>
<dbReference type="RefSeq" id="WP_237483818.1">
    <property type="nucleotide sequence ID" value="NZ_CAKLCM010000002.1"/>
</dbReference>
<evidence type="ECO:0000313" key="3">
    <source>
        <dbReference type="Proteomes" id="UP000838160"/>
    </source>
</evidence>
<proteinExistence type="predicted"/>
<protein>
    <submittedName>
        <fullName evidence="2">5-oxoprolinase subunit A 3</fullName>
        <ecNumber evidence="2">3.5.2.9</ecNumber>
    </submittedName>
</protein>